<organism evidence="3 4">
    <name type="scientific">Mycobacterium paraense</name>
    <dbReference type="NCBI Taxonomy" id="767916"/>
    <lineage>
        <taxon>Bacteria</taxon>
        <taxon>Bacillati</taxon>
        <taxon>Actinomycetota</taxon>
        <taxon>Actinomycetes</taxon>
        <taxon>Mycobacteriales</taxon>
        <taxon>Mycobacteriaceae</taxon>
        <taxon>Mycobacterium</taxon>
        <taxon>Mycobacterium simiae complex</taxon>
    </lineage>
</organism>
<dbReference type="RefSeq" id="WP_085092789.1">
    <property type="nucleotide sequence ID" value="NZ_JACKVQ010000008.1"/>
</dbReference>
<keyword evidence="5" id="KW-1185">Reference proteome</keyword>
<dbReference type="EMBL" id="LQPN01000033">
    <property type="protein sequence ID" value="ORW50131.1"/>
    <property type="molecule type" value="Genomic_DNA"/>
</dbReference>
<dbReference type="AlphaFoldDB" id="A0A1X2AFI1"/>
<reference evidence="2" key="3">
    <citation type="submission" date="2016-01" db="EMBL/GenBank/DDBJ databases">
        <authorList>
            <person name="Ana R.F.D.C."/>
            <person name="Tarcisio F."/>
            <person name="Maria L.L."/>
            <person name="Monica P."/>
            <person name="Wana L.O.D.C."/>
            <person name="Elisabetta G."/>
            <person name="Jeann R.D.C.B."/>
            <person name="Veronica D.S."/>
            <person name="Karla V.B.L."/>
            <person name="Roberto B."/>
            <person name="Antonella G."/>
            <person name="Anna F."/>
            <person name="Alessandro M."/>
            <person name="Pamela F."/>
            <person name="Francesca D.L."/>
            <person name="Giulia F.S."/>
            <person name="Sara T."/>
            <person name="Fabio R."/>
            <person name="Olivier J."/>
            <person name="Nicola S."/>
            <person name="Enrico T."/>
        </authorList>
    </citation>
    <scope>NUCLEOTIDE SEQUENCE</scope>
    <source>
        <strain evidence="2">FI-07156</strain>
    </source>
</reference>
<dbReference type="OrthoDB" id="4737494at2"/>
<accession>A0A1X2AFI1</accession>
<comment type="caution">
    <text evidence="3">The sequence shown here is derived from an EMBL/GenBank/DDBJ whole genome shotgun (WGS) entry which is preliminary data.</text>
</comment>
<gene>
    <name evidence="3" type="ORF">AWB90_09110</name>
    <name evidence="2" type="ORF">AWB91_05430</name>
</gene>
<reference evidence="4 5" key="1">
    <citation type="journal article" date="2015" name="Emerg. Microbes Infect.">
        <title>Characterization of 17 strains belonging to the Mycobacterium simiae complex and description of Mycobacterium paraense sp. nov.</title>
        <authorList>
            <person name="Fusco da Costa A.R."/>
            <person name="Fedrizzi T."/>
            <person name="Lopes M.L."/>
            <person name="Pecorari M."/>
            <person name="Oliveira da Costa W.L."/>
            <person name="Giacobazzi E."/>
            <person name="da Costa Bahia J.R."/>
            <person name="De Sanctis V."/>
            <person name="Batista Lima K.V."/>
            <person name="Bertorelli R."/>
            <person name="Grottola A."/>
            <person name="Fabio A."/>
            <person name="Mariottini A."/>
            <person name="Ferretti P."/>
            <person name="Di Leva F."/>
            <person name="Fregni Serpini G."/>
            <person name="Tagliazucchi S."/>
            <person name="Rumpianesi F."/>
            <person name="Jousson O."/>
            <person name="Segata N."/>
            <person name="Tortoli E."/>
        </authorList>
    </citation>
    <scope>NUCLEOTIDE SEQUENCE [LARGE SCALE GENOMIC DNA]</scope>
    <source>
        <strain evidence="2 5">FI-07156</strain>
        <strain evidence="3 4">IEC33</strain>
    </source>
</reference>
<dbReference type="Proteomes" id="UP000193801">
    <property type="component" value="Unassembled WGS sequence"/>
</dbReference>
<name>A0A1X2AFI1_9MYCO</name>
<keyword evidence="1" id="KW-0812">Transmembrane</keyword>
<feature type="transmembrane region" description="Helical" evidence="1">
    <location>
        <begin position="51"/>
        <end position="67"/>
    </location>
</feature>
<keyword evidence="1" id="KW-0472">Membrane</keyword>
<evidence type="ECO:0000313" key="2">
    <source>
        <dbReference type="EMBL" id="ORW26689.1"/>
    </source>
</evidence>
<evidence type="ECO:0000313" key="3">
    <source>
        <dbReference type="EMBL" id="ORW50131.1"/>
    </source>
</evidence>
<proteinExistence type="predicted"/>
<reference evidence="3" key="2">
    <citation type="submission" date="2016-01" db="EMBL/GenBank/DDBJ databases">
        <authorList>
            <person name="Oliw E.H."/>
        </authorList>
    </citation>
    <scope>NUCLEOTIDE SEQUENCE</scope>
    <source>
        <strain evidence="3">IEC33</strain>
    </source>
</reference>
<sequence>MLSLFIALIGLVFLAFAPTRYTGMIFVLTLLATFGVTAFDMSTHQPTSTDITGFALALMLGGPALLIRSERGMKS</sequence>
<protein>
    <submittedName>
        <fullName evidence="3">Uncharacterized protein</fullName>
    </submittedName>
</protein>
<keyword evidence="1" id="KW-1133">Transmembrane helix</keyword>
<evidence type="ECO:0000313" key="4">
    <source>
        <dbReference type="Proteomes" id="UP000193285"/>
    </source>
</evidence>
<evidence type="ECO:0000313" key="5">
    <source>
        <dbReference type="Proteomes" id="UP000193801"/>
    </source>
</evidence>
<evidence type="ECO:0000256" key="1">
    <source>
        <dbReference type="SAM" id="Phobius"/>
    </source>
</evidence>
<dbReference type="Proteomes" id="UP000193285">
    <property type="component" value="Unassembled WGS sequence"/>
</dbReference>
<dbReference type="EMBL" id="LQPK01000046">
    <property type="protein sequence ID" value="ORW26689.1"/>
    <property type="molecule type" value="Genomic_DNA"/>
</dbReference>